<feature type="transmembrane region" description="Helical" evidence="2">
    <location>
        <begin position="86"/>
        <end position="108"/>
    </location>
</feature>
<dbReference type="InterPro" id="IPR008756">
    <property type="entry name" value="Peptidase_M56"/>
</dbReference>
<protein>
    <submittedName>
        <fullName evidence="4">Signal transducer regulating beta-lactamase production, contains metallopeptidase domain</fullName>
    </submittedName>
</protein>
<feature type="transmembrane region" description="Helical" evidence="2">
    <location>
        <begin position="6"/>
        <end position="22"/>
    </location>
</feature>
<feature type="domain" description="Peptidase M56" evidence="3">
    <location>
        <begin position="141"/>
        <end position="254"/>
    </location>
</feature>
<keyword evidence="5" id="KW-1185">Reference proteome</keyword>
<evidence type="ECO:0000259" key="3">
    <source>
        <dbReference type="Pfam" id="PF05569"/>
    </source>
</evidence>
<dbReference type="Pfam" id="PF05569">
    <property type="entry name" value="Peptidase_M56"/>
    <property type="match status" value="1"/>
</dbReference>
<evidence type="ECO:0000313" key="4">
    <source>
        <dbReference type="EMBL" id="SHJ29660.1"/>
    </source>
</evidence>
<dbReference type="AlphaFoldDB" id="A0A1M6I5K3"/>
<dbReference type="Proteomes" id="UP000184432">
    <property type="component" value="Unassembled WGS sequence"/>
</dbReference>
<dbReference type="PANTHER" id="PTHR34978:SF3">
    <property type="entry name" value="SLR0241 PROTEIN"/>
    <property type="match status" value="1"/>
</dbReference>
<evidence type="ECO:0000256" key="1">
    <source>
        <dbReference type="SAM" id="MobiDB-lite"/>
    </source>
</evidence>
<organism evidence="4 5">
    <name type="scientific">Aquimarina spongiae</name>
    <dbReference type="NCBI Taxonomy" id="570521"/>
    <lineage>
        <taxon>Bacteria</taxon>
        <taxon>Pseudomonadati</taxon>
        <taxon>Bacteroidota</taxon>
        <taxon>Flavobacteriia</taxon>
        <taxon>Flavobacteriales</taxon>
        <taxon>Flavobacteriaceae</taxon>
        <taxon>Aquimarina</taxon>
    </lineage>
</organism>
<feature type="transmembrane region" description="Helical" evidence="2">
    <location>
        <begin position="128"/>
        <end position="148"/>
    </location>
</feature>
<keyword evidence="2" id="KW-0472">Membrane</keyword>
<dbReference type="EMBL" id="FQYP01000007">
    <property type="protein sequence ID" value="SHJ29660.1"/>
    <property type="molecule type" value="Genomic_DNA"/>
</dbReference>
<proteinExistence type="predicted"/>
<name>A0A1M6I5K3_9FLAO</name>
<feature type="compositionally biased region" description="Basic residues" evidence="1">
    <location>
        <begin position="624"/>
        <end position="639"/>
    </location>
</feature>
<accession>A0A1M6I5K3</accession>
<feature type="transmembrane region" description="Helical" evidence="2">
    <location>
        <begin position="264"/>
        <end position="282"/>
    </location>
</feature>
<dbReference type="InterPro" id="IPR052173">
    <property type="entry name" value="Beta-lactam_resp_regulator"/>
</dbReference>
<dbReference type="OrthoDB" id="1522859at2"/>
<dbReference type="CDD" id="cd07341">
    <property type="entry name" value="M56_BlaR1_MecR1_like"/>
    <property type="match status" value="1"/>
</dbReference>
<feature type="compositionally biased region" description="Pro residues" evidence="1">
    <location>
        <begin position="420"/>
        <end position="429"/>
    </location>
</feature>
<feature type="region of interest" description="Disordered" evidence="1">
    <location>
        <begin position="379"/>
        <end position="438"/>
    </location>
</feature>
<sequence>MIAYILKSTLCLVLLWAFYRWFLEKESMHVLKRFYLLFSLVFAYTIPLITITYTVDVVADQEALVTPTTSYVYLEDVPQEVPSINYWPIVLWTLYGIGALIFGTRFLLNLRRMFKKITTHEQLKTPSFIHVLLGNTVVPHSFWSYIFVPGRAFKENKIPKEVLLHEQTHVAQKHTLDILFVEIMQVIFWFNPMWYWIKRAIKLNHEFLADQSVLHQGNSIIKYIDLLVGYNSSPNHTVLASSINYSLTKKRIVMMSQQFSRTKAATKLLLLLPLLFGCMLLFTNEIVAQQRNVNYSKTVQDSDSDKQIKIKVTGNQITVNGKATSISNFATVIDNTTKQWKDEELKGFNFDVKLQNANDDFIEAINREYKKTRLYRSNPEHDLIPSAPPLPPAPIVRKGEASAIPPPPKETKRIKRSGAPAPPTPPGAPTPTSDSQVFEDNEVEEAVLAEIEEEEERRVQEIEEANEIAMVSREEIAERAREAAERAREIVEASRERAKSQVEMVRRERAQQQEVRIRAHEEARKAAMIAQEHALKAQRDAERARERAIKQAMESRKEAMFQAEKAREQAMKQALMAREEAEKARAMAMEQVRKDRELVAKEREQLRAEARKSLEEARKEAEKARKKARKELKRAKSKARKDNNR</sequence>
<dbReference type="STRING" id="570521.SAMN04488508_107128"/>
<dbReference type="PANTHER" id="PTHR34978">
    <property type="entry name" value="POSSIBLE SENSOR-TRANSDUCER PROTEIN BLAR"/>
    <property type="match status" value="1"/>
</dbReference>
<dbReference type="CDD" id="cd06503">
    <property type="entry name" value="ATP-synt_Fo_b"/>
    <property type="match status" value="1"/>
</dbReference>
<reference evidence="5" key="1">
    <citation type="submission" date="2016-11" db="EMBL/GenBank/DDBJ databases">
        <authorList>
            <person name="Varghese N."/>
            <person name="Submissions S."/>
        </authorList>
    </citation>
    <scope>NUCLEOTIDE SEQUENCE [LARGE SCALE GENOMIC DNA]</scope>
    <source>
        <strain evidence="5">DSM 22623</strain>
    </source>
</reference>
<feature type="region of interest" description="Disordered" evidence="1">
    <location>
        <begin position="610"/>
        <end position="645"/>
    </location>
</feature>
<feature type="compositionally biased region" description="Basic and acidic residues" evidence="1">
    <location>
        <begin position="610"/>
        <end position="623"/>
    </location>
</feature>
<feature type="transmembrane region" description="Helical" evidence="2">
    <location>
        <begin position="34"/>
        <end position="55"/>
    </location>
</feature>
<feature type="transmembrane region" description="Helical" evidence="2">
    <location>
        <begin position="178"/>
        <end position="197"/>
    </location>
</feature>
<feature type="region of interest" description="Disordered" evidence="1">
    <location>
        <begin position="495"/>
        <end position="514"/>
    </location>
</feature>
<dbReference type="RefSeq" id="WP_073318007.1">
    <property type="nucleotide sequence ID" value="NZ_FQYP01000007.1"/>
</dbReference>
<gene>
    <name evidence="4" type="ORF">SAMN04488508_107128</name>
</gene>
<evidence type="ECO:0000313" key="5">
    <source>
        <dbReference type="Proteomes" id="UP000184432"/>
    </source>
</evidence>
<evidence type="ECO:0000256" key="2">
    <source>
        <dbReference type="SAM" id="Phobius"/>
    </source>
</evidence>
<feature type="region of interest" description="Disordered" evidence="1">
    <location>
        <begin position="537"/>
        <end position="567"/>
    </location>
</feature>
<keyword evidence="2" id="KW-0812">Transmembrane</keyword>
<keyword evidence="2" id="KW-1133">Transmembrane helix</keyword>